<sequence>MKPLATALFCAGLLIGATTASALNVTQPDGVNDLVAAGDDFATQVLGDAWDMSHVGDLSTYDSGGLQSQLFNSGIYSAVTTNADPGTYIHHPGTDGTVNLSRGKRHPIATGVYRYATLKIRMTANSGPPLSGLQPLQYFFLENDGSFLAGTIGFSNFFHISPNAWTILSVDMATQVHPASTYTWTGFPTVGGLRLDPTVNTNVKVEIDWIRMTSAPTSGQRYTVMWSDTVSGSYTVTAIDGDNARHILGTGVSGTSYSADLSVLAPGDYRIEVSRNGATSLSPGTVHINAPPAITITAPTARGEQTRNYAQVELGNPWGPMDAADVLLTGSLTNISYTNPTGTFYGRPTSGDPGIVLQTTGHPVNADYYKSACFTLDVLGPSPSAPNSLVRLFWGNSTANMSISKDIFLSAGMTEYCIEDMSVIPVEPGAPMPWAGSFVYFRLDPHEYPVSNECISSPSPANCHDVRIESIVLSPWALAGPSYNITWNASDADNASTSLTIFLDTDRVYANGGEIAIATPAGTLGAGQHMFTTNGSIPNGRYYVGFVITDGANPVVQYSTGPVLLQFTDLIFRNGFQ</sequence>
<dbReference type="EMBL" id="CP104694">
    <property type="protein sequence ID" value="UXI69215.1"/>
    <property type="molecule type" value="Genomic_DNA"/>
</dbReference>
<gene>
    <name evidence="2" type="ORF">N4264_06090</name>
</gene>
<feature type="chain" id="PRO_5046407876" description="Malectin domain-containing protein" evidence="1">
    <location>
        <begin position="23"/>
        <end position="577"/>
    </location>
</feature>
<accession>A0ABY6BJE2</accession>
<evidence type="ECO:0008006" key="4">
    <source>
        <dbReference type="Google" id="ProtNLM"/>
    </source>
</evidence>
<evidence type="ECO:0000313" key="3">
    <source>
        <dbReference type="Proteomes" id="UP001064632"/>
    </source>
</evidence>
<reference evidence="2" key="1">
    <citation type="submission" date="2022-09" db="EMBL/GenBank/DDBJ databases">
        <title>Tahibacter sp. nov., isolated from a fresh water.</title>
        <authorList>
            <person name="Baek J.H."/>
            <person name="Lee J.K."/>
            <person name="Kim J.M."/>
            <person name="Jeon C.O."/>
        </authorList>
    </citation>
    <scope>NUCLEOTIDE SEQUENCE</scope>
    <source>
        <strain evidence="2">W38</strain>
    </source>
</reference>
<dbReference type="Proteomes" id="UP001064632">
    <property type="component" value="Chromosome"/>
</dbReference>
<name>A0ABY6BJE2_9GAMM</name>
<keyword evidence="3" id="KW-1185">Reference proteome</keyword>
<dbReference type="RefSeq" id="WP_261696173.1">
    <property type="nucleotide sequence ID" value="NZ_CP104694.1"/>
</dbReference>
<feature type="signal peptide" evidence="1">
    <location>
        <begin position="1"/>
        <end position="22"/>
    </location>
</feature>
<proteinExistence type="predicted"/>
<evidence type="ECO:0000256" key="1">
    <source>
        <dbReference type="SAM" id="SignalP"/>
    </source>
</evidence>
<organism evidence="2 3">
    <name type="scientific">Tahibacter amnicola</name>
    <dbReference type="NCBI Taxonomy" id="2976241"/>
    <lineage>
        <taxon>Bacteria</taxon>
        <taxon>Pseudomonadati</taxon>
        <taxon>Pseudomonadota</taxon>
        <taxon>Gammaproteobacteria</taxon>
        <taxon>Lysobacterales</taxon>
        <taxon>Rhodanobacteraceae</taxon>
        <taxon>Tahibacter</taxon>
    </lineage>
</organism>
<evidence type="ECO:0000313" key="2">
    <source>
        <dbReference type="EMBL" id="UXI69215.1"/>
    </source>
</evidence>
<keyword evidence="1" id="KW-0732">Signal</keyword>
<protein>
    <recommendedName>
        <fullName evidence="4">Malectin domain-containing protein</fullName>
    </recommendedName>
</protein>